<proteinExistence type="predicted"/>
<name>A0A401ZKD9_9CHLR</name>
<dbReference type="Proteomes" id="UP000287224">
    <property type="component" value="Unassembled WGS sequence"/>
</dbReference>
<organism evidence="1 2">
    <name type="scientific">Dictyobacter aurantiacus</name>
    <dbReference type="NCBI Taxonomy" id="1936993"/>
    <lineage>
        <taxon>Bacteria</taxon>
        <taxon>Bacillati</taxon>
        <taxon>Chloroflexota</taxon>
        <taxon>Ktedonobacteria</taxon>
        <taxon>Ktedonobacterales</taxon>
        <taxon>Dictyobacteraceae</taxon>
        <taxon>Dictyobacter</taxon>
    </lineage>
</organism>
<sequence>MDWALRLGKGREKREKLVDLRFLWCISFAINGMERISDHYAPLEGFIFQLWPRSGYFFAGAGGLCGFGVAGGEQHV</sequence>
<protein>
    <submittedName>
        <fullName evidence="1">Uncharacterized protein</fullName>
    </submittedName>
</protein>
<evidence type="ECO:0000313" key="1">
    <source>
        <dbReference type="EMBL" id="GCE07337.1"/>
    </source>
</evidence>
<accession>A0A401ZKD9</accession>
<keyword evidence="2" id="KW-1185">Reference proteome</keyword>
<comment type="caution">
    <text evidence="1">The sequence shown here is derived from an EMBL/GenBank/DDBJ whole genome shotgun (WGS) entry which is preliminary data.</text>
</comment>
<dbReference type="EMBL" id="BIFQ01000001">
    <property type="protein sequence ID" value="GCE07337.1"/>
    <property type="molecule type" value="Genomic_DNA"/>
</dbReference>
<reference evidence="2" key="1">
    <citation type="submission" date="2018-12" db="EMBL/GenBank/DDBJ databases">
        <title>Tengunoibacter tsumagoiensis gen. nov., sp. nov., Dictyobacter kobayashii sp. nov., D. alpinus sp. nov., and D. joshuensis sp. nov. and description of Dictyobacteraceae fam. nov. within the order Ktedonobacterales isolated from Tengu-no-mugimeshi.</title>
        <authorList>
            <person name="Wang C.M."/>
            <person name="Zheng Y."/>
            <person name="Sakai Y."/>
            <person name="Toyoda A."/>
            <person name="Minakuchi Y."/>
            <person name="Abe K."/>
            <person name="Yokota A."/>
            <person name="Yabe S."/>
        </authorList>
    </citation>
    <scope>NUCLEOTIDE SEQUENCE [LARGE SCALE GENOMIC DNA]</scope>
    <source>
        <strain evidence="2">S-27</strain>
    </source>
</reference>
<evidence type="ECO:0000313" key="2">
    <source>
        <dbReference type="Proteomes" id="UP000287224"/>
    </source>
</evidence>
<dbReference type="AlphaFoldDB" id="A0A401ZKD9"/>
<gene>
    <name evidence="1" type="ORF">KDAU_46660</name>
</gene>